<accession>A0ABR0USK2</accession>
<keyword evidence="3" id="KW-1185">Reference proteome</keyword>
<dbReference type="Proteomes" id="UP001318860">
    <property type="component" value="Unassembled WGS sequence"/>
</dbReference>
<dbReference type="Pfam" id="PF17921">
    <property type="entry name" value="Integrase_H2C2"/>
    <property type="match status" value="1"/>
</dbReference>
<feature type="domain" description="Integrase zinc-binding" evidence="1">
    <location>
        <begin position="91"/>
        <end position="148"/>
    </location>
</feature>
<reference evidence="2 3" key="1">
    <citation type="journal article" date="2021" name="Comput. Struct. Biotechnol. J.">
        <title>De novo genome assembly of the potent medicinal plant Rehmannia glutinosa using nanopore technology.</title>
        <authorList>
            <person name="Ma L."/>
            <person name="Dong C."/>
            <person name="Song C."/>
            <person name="Wang X."/>
            <person name="Zheng X."/>
            <person name="Niu Y."/>
            <person name="Chen S."/>
            <person name="Feng W."/>
        </authorList>
    </citation>
    <scope>NUCLEOTIDE SEQUENCE [LARGE SCALE GENOMIC DNA]</scope>
    <source>
        <strain evidence="2">DH-2019</strain>
    </source>
</reference>
<evidence type="ECO:0000313" key="3">
    <source>
        <dbReference type="Proteomes" id="UP001318860"/>
    </source>
</evidence>
<proteinExistence type="predicted"/>
<dbReference type="InterPro" id="IPR050951">
    <property type="entry name" value="Retrovirus_Pol_polyprotein"/>
</dbReference>
<dbReference type="Gene3D" id="1.10.340.70">
    <property type="match status" value="1"/>
</dbReference>
<dbReference type="EMBL" id="JABTTQ020002176">
    <property type="protein sequence ID" value="KAK6125612.1"/>
    <property type="molecule type" value="Genomic_DNA"/>
</dbReference>
<comment type="caution">
    <text evidence="2">The sequence shown here is derived from an EMBL/GenBank/DDBJ whole genome shotgun (WGS) entry which is preliminary data.</text>
</comment>
<gene>
    <name evidence="2" type="ORF">DH2020_040645</name>
</gene>
<name>A0ABR0USK2_REHGL</name>
<dbReference type="PANTHER" id="PTHR37984">
    <property type="entry name" value="PROTEIN CBG26694"/>
    <property type="match status" value="1"/>
</dbReference>
<sequence>MRQRRLLELVKDYDCTIHYHPGKANVVVDGLSRKNTSELMSMIMEQEQLIKEFTNMKMDVREQTLEGNIRGFAKAPNGTLTYEGRVYVPKDDNLIREILEESHCTPYMVHPGGTKMYRDLRNIFWWRNMKGSIASFMERCMTCQQIKAEHQRSSGLLQPLEVQEW</sequence>
<evidence type="ECO:0000259" key="1">
    <source>
        <dbReference type="Pfam" id="PF17921"/>
    </source>
</evidence>
<protein>
    <recommendedName>
        <fullName evidence="1">Integrase zinc-binding domain-containing protein</fullName>
    </recommendedName>
</protein>
<dbReference type="PANTHER" id="PTHR37984:SF7">
    <property type="entry name" value="INTEGRASE CATALYTIC DOMAIN-CONTAINING PROTEIN"/>
    <property type="match status" value="1"/>
</dbReference>
<organism evidence="2 3">
    <name type="scientific">Rehmannia glutinosa</name>
    <name type="common">Chinese foxglove</name>
    <dbReference type="NCBI Taxonomy" id="99300"/>
    <lineage>
        <taxon>Eukaryota</taxon>
        <taxon>Viridiplantae</taxon>
        <taxon>Streptophyta</taxon>
        <taxon>Embryophyta</taxon>
        <taxon>Tracheophyta</taxon>
        <taxon>Spermatophyta</taxon>
        <taxon>Magnoliopsida</taxon>
        <taxon>eudicotyledons</taxon>
        <taxon>Gunneridae</taxon>
        <taxon>Pentapetalae</taxon>
        <taxon>asterids</taxon>
        <taxon>lamiids</taxon>
        <taxon>Lamiales</taxon>
        <taxon>Orobanchaceae</taxon>
        <taxon>Rehmannieae</taxon>
        <taxon>Rehmannia</taxon>
    </lineage>
</organism>
<evidence type="ECO:0000313" key="2">
    <source>
        <dbReference type="EMBL" id="KAK6125612.1"/>
    </source>
</evidence>
<dbReference type="InterPro" id="IPR041588">
    <property type="entry name" value="Integrase_H2C2"/>
</dbReference>